<dbReference type="Proteomes" id="UP000194127">
    <property type="component" value="Unassembled WGS sequence"/>
</dbReference>
<evidence type="ECO:0000256" key="1">
    <source>
        <dbReference type="SAM" id="SignalP"/>
    </source>
</evidence>
<protein>
    <recommendedName>
        <fullName evidence="4">Ubiquitin-like protease family profile domain-containing protein</fullName>
    </recommendedName>
</protein>
<proteinExistence type="predicted"/>
<evidence type="ECO:0008006" key="4">
    <source>
        <dbReference type="Google" id="ProtNLM"/>
    </source>
</evidence>
<evidence type="ECO:0000313" key="2">
    <source>
        <dbReference type="EMBL" id="OSX57765.1"/>
    </source>
</evidence>
<gene>
    <name evidence="2" type="ORF">POSPLADRAFT_1155679</name>
</gene>
<accession>A0A1X6MN24</accession>
<keyword evidence="3" id="KW-1185">Reference proteome</keyword>
<dbReference type="Pfam" id="PF21858">
    <property type="entry name" value="DUF6914"/>
    <property type="match status" value="1"/>
</dbReference>
<dbReference type="InterPro" id="IPR054208">
    <property type="entry name" value="DUF6914"/>
</dbReference>
<name>A0A1X6MN24_9APHY</name>
<feature type="signal peptide" evidence="1">
    <location>
        <begin position="1"/>
        <end position="22"/>
    </location>
</feature>
<keyword evidence="1" id="KW-0732">Signal</keyword>
<reference evidence="2 3" key="1">
    <citation type="submission" date="2017-04" db="EMBL/GenBank/DDBJ databases">
        <title>Genome Sequence of the Model Brown-Rot Fungus Postia placenta SB12.</title>
        <authorList>
            <consortium name="DOE Joint Genome Institute"/>
            <person name="Gaskell J."/>
            <person name="Kersten P."/>
            <person name="Larrondo L.F."/>
            <person name="Canessa P."/>
            <person name="Martinez D."/>
            <person name="Hibbett D."/>
            <person name="Schmoll M."/>
            <person name="Kubicek C.P."/>
            <person name="Martinez A.T."/>
            <person name="Yadav J."/>
            <person name="Master E."/>
            <person name="Magnuson J.K."/>
            <person name="James T."/>
            <person name="Yaver D."/>
            <person name="Berka R."/>
            <person name="Labutti K."/>
            <person name="Lipzen A."/>
            <person name="Aerts A."/>
            <person name="Barry K."/>
            <person name="Henrissat B."/>
            <person name="Blanchette R."/>
            <person name="Grigoriev I."/>
            <person name="Cullen D."/>
        </authorList>
    </citation>
    <scope>NUCLEOTIDE SEQUENCE [LARGE SCALE GENOMIC DNA]</scope>
    <source>
        <strain evidence="2 3">MAD-698-R-SB12</strain>
    </source>
</reference>
<organism evidence="2 3">
    <name type="scientific">Postia placenta MAD-698-R-SB12</name>
    <dbReference type="NCBI Taxonomy" id="670580"/>
    <lineage>
        <taxon>Eukaryota</taxon>
        <taxon>Fungi</taxon>
        <taxon>Dikarya</taxon>
        <taxon>Basidiomycota</taxon>
        <taxon>Agaricomycotina</taxon>
        <taxon>Agaricomycetes</taxon>
        <taxon>Polyporales</taxon>
        <taxon>Adustoporiaceae</taxon>
        <taxon>Rhodonia</taxon>
    </lineage>
</organism>
<sequence length="215" mass="24077">MTSPMCWGGLTLMLQDMFGTWTAMPDRDKDRLYLVLAHRGMKRPGFHWALMVVPKKGSKNGNMQGAHVFHAVNTYTSANVPLDHNNNPLWRYENNAVDTMLHARLVARFLVAKLVAGRSTDETITHVDSILKQVPLVQGDPRWTCISWLIDALATLRDKGGDFDTIPVLSRGATLEKEIIAFGELGSKTRFSDIKKAPLIEIPIPEKDIRLGRST</sequence>
<evidence type="ECO:0000313" key="3">
    <source>
        <dbReference type="Proteomes" id="UP000194127"/>
    </source>
</evidence>
<dbReference type="EMBL" id="KZ110607">
    <property type="protein sequence ID" value="OSX57765.1"/>
    <property type="molecule type" value="Genomic_DNA"/>
</dbReference>
<feature type="chain" id="PRO_5010871207" description="Ubiquitin-like protease family profile domain-containing protein" evidence="1">
    <location>
        <begin position="23"/>
        <end position="215"/>
    </location>
</feature>
<dbReference type="RefSeq" id="XP_024334559.1">
    <property type="nucleotide sequence ID" value="XM_024486969.1"/>
</dbReference>
<dbReference type="OrthoDB" id="2679825at2759"/>
<dbReference type="AlphaFoldDB" id="A0A1X6MN24"/>
<dbReference type="GeneID" id="36331918"/>